<dbReference type="GO" id="GO:0005737">
    <property type="term" value="C:cytoplasm"/>
    <property type="evidence" value="ECO:0007669"/>
    <property type="project" value="TreeGrafter"/>
</dbReference>
<protein>
    <submittedName>
        <fullName evidence="1">Uncharacterized protein</fullName>
    </submittedName>
</protein>
<dbReference type="PANTHER" id="PTHR22662:SF0">
    <property type="entry name" value="TOLL_INTERLEUKIN-1 RECEPTOR DOMAIN-CONTAINING ADAPTER PROTEIN"/>
    <property type="match status" value="1"/>
</dbReference>
<name>A0A4Z2IC05_9TELE</name>
<dbReference type="EMBL" id="SRLO01000108">
    <property type="protein sequence ID" value="TNN74985.1"/>
    <property type="molecule type" value="Genomic_DNA"/>
</dbReference>
<proteinExistence type="predicted"/>
<comment type="caution">
    <text evidence="1">The sequence shown here is derived from an EMBL/GenBank/DDBJ whole genome shotgun (WGS) entry which is preliminary data.</text>
</comment>
<dbReference type="PANTHER" id="PTHR22662">
    <property type="entry name" value="TIRAP"/>
    <property type="match status" value="1"/>
</dbReference>
<evidence type="ECO:0000313" key="2">
    <source>
        <dbReference type="Proteomes" id="UP000314294"/>
    </source>
</evidence>
<gene>
    <name evidence="1" type="ORF">EYF80_014730</name>
</gene>
<dbReference type="AlphaFoldDB" id="A0A4Z2IC05"/>
<dbReference type="GO" id="GO:0034142">
    <property type="term" value="P:toll-like receptor 4 signaling pathway"/>
    <property type="evidence" value="ECO:0007669"/>
    <property type="project" value="TreeGrafter"/>
</dbReference>
<dbReference type="Proteomes" id="UP000314294">
    <property type="component" value="Unassembled WGS sequence"/>
</dbReference>
<reference evidence="1 2" key="1">
    <citation type="submission" date="2019-03" db="EMBL/GenBank/DDBJ databases">
        <title>First draft genome of Liparis tanakae, snailfish: a comprehensive survey of snailfish specific genes.</title>
        <authorList>
            <person name="Kim W."/>
            <person name="Song I."/>
            <person name="Jeong J.-H."/>
            <person name="Kim D."/>
            <person name="Kim S."/>
            <person name="Ryu S."/>
            <person name="Song J.Y."/>
            <person name="Lee S.K."/>
        </authorList>
    </citation>
    <scope>NUCLEOTIDE SEQUENCE [LARGE SCALE GENOMIC DNA]</scope>
    <source>
        <tissue evidence="1">Muscle</tissue>
    </source>
</reference>
<dbReference type="OrthoDB" id="9424455at2759"/>
<dbReference type="GO" id="GO:2000343">
    <property type="term" value="P:positive regulation of chemokine (C-X-C motif) ligand 2 production"/>
    <property type="evidence" value="ECO:0007669"/>
    <property type="project" value="TreeGrafter"/>
</dbReference>
<evidence type="ECO:0000313" key="1">
    <source>
        <dbReference type="EMBL" id="TNN74985.1"/>
    </source>
</evidence>
<dbReference type="GO" id="GO:0032760">
    <property type="term" value="P:positive regulation of tumor necrosis factor production"/>
    <property type="evidence" value="ECO:0007669"/>
    <property type="project" value="TreeGrafter"/>
</dbReference>
<organism evidence="1 2">
    <name type="scientific">Liparis tanakae</name>
    <name type="common">Tanaka's snailfish</name>
    <dbReference type="NCBI Taxonomy" id="230148"/>
    <lineage>
        <taxon>Eukaryota</taxon>
        <taxon>Metazoa</taxon>
        <taxon>Chordata</taxon>
        <taxon>Craniata</taxon>
        <taxon>Vertebrata</taxon>
        <taxon>Euteleostomi</taxon>
        <taxon>Actinopterygii</taxon>
        <taxon>Neopterygii</taxon>
        <taxon>Teleostei</taxon>
        <taxon>Neoteleostei</taxon>
        <taxon>Acanthomorphata</taxon>
        <taxon>Eupercaria</taxon>
        <taxon>Perciformes</taxon>
        <taxon>Cottioidei</taxon>
        <taxon>Cottales</taxon>
        <taxon>Liparidae</taxon>
        <taxon>Liparis</taxon>
    </lineage>
</organism>
<dbReference type="InterPro" id="IPR017279">
    <property type="entry name" value="Tol-interleuk_rcpt_adapt_Tirap"/>
</dbReference>
<keyword evidence="2" id="KW-1185">Reference proteome</keyword>
<dbReference type="GO" id="GO:0043123">
    <property type="term" value="P:positive regulation of canonical NF-kappaB signal transduction"/>
    <property type="evidence" value="ECO:0007669"/>
    <property type="project" value="TreeGrafter"/>
</dbReference>
<dbReference type="GO" id="GO:0005886">
    <property type="term" value="C:plasma membrane"/>
    <property type="evidence" value="ECO:0007669"/>
    <property type="project" value="TreeGrafter"/>
</dbReference>
<dbReference type="GO" id="GO:0035662">
    <property type="term" value="F:Toll-like receptor 4 binding"/>
    <property type="evidence" value="ECO:0007669"/>
    <property type="project" value="TreeGrafter"/>
</dbReference>
<dbReference type="GO" id="GO:0035663">
    <property type="term" value="F:Toll-like receptor 2 binding"/>
    <property type="evidence" value="ECO:0007669"/>
    <property type="project" value="TreeGrafter"/>
</dbReference>
<sequence length="64" mass="7541">MHQVLAEMPMSNRIIPLIHNLSHSQYPQELRFYYCIDLGRNPDWDLKDLVKNEKASMVLMIIGI</sequence>
<accession>A0A4Z2IC05</accession>